<reference evidence="1" key="2">
    <citation type="submission" date="2015-06" db="UniProtKB">
        <authorList>
            <consortium name="EnsemblProtists"/>
        </authorList>
    </citation>
    <scope>IDENTIFICATION</scope>
    <source>
        <strain evidence="1">Emoy2</strain>
    </source>
</reference>
<evidence type="ECO:0000313" key="1">
    <source>
        <dbReference type="EnsemblProtists" id="HpaP803023"/>
    </source>
</evidence>
<dbReference type="Proteomes" id="UP000011713">
    <property type="component" value="Unassembled WGS sequence"/>
</dbReference>
<accession>M4B9R3</accession>
<dbReference type="AlphaFoldDB" id="M4B9R3"/>
<name>M4B9R3_HYAAE</name>
<proteinExistence type="predicted"/>
<dbReference type="HOGENOM" id="CLU_3054430_0_0_1"/>
<organism evidence="1 2">
    <name type="scientific">Hyaloperonospora arabidopsidis (strain Emoy2)</name>
    <name type="common">Downy mildew agent</name>
    <name type="synonym">Peronospora arabidopsidis</name>
    <dbReference type="NCBI Taxonomy" id="559515"/>
    <lineage>
        <taxon>Eukaryota</taxon>
        <taxon>Sar</taxon>
        <taxon>Stramenopiles</taxon>
        <taxon>Oomycota</taxon>
        <taxon>Peronosporomycetes</taxon>
        <taxon>Peronosporales</taxon>
        <taxon>Peronosporaceae</taxon>
        <taxon>Hyaloperonospora</taxon>
    </lineage>
</organism>
<dbReference type="EnsemblProtists" id="HpaT803023">
    <property type="protein sequence ID" value="HpaP803023"/>
    <property type="gene ID" value="HpaG803023"/>
</dbReference>
<dbReference type="VEuPathDB" id="FungiDB:HpaG803023"/>
<dbReference type="EMBL" id="JH598031">
    <property type="status" value="NOT_ANNOTATED_CDS"/>
    <property type="molecule type" value="Genomic_DNA"/>
</dbReference>
<keyword evidence="2" id="KW-1185">Reference proteome</keyword>
<protein>
    <submittedName>
        <fullName evidence="1">Uncharacterized protein</fullName>
    </submittedName>
</protein>
<dbReference type="InParanoid" id="M4B9R3"/>
<sequence length="54" mass="6028">MLIGAKRLRLGRLVFKGPPRLSPASPGPPTIRCRGFMLLREPELSRTGVPKWCN</sequence>
<reference evidence="2" key="1">
    <citation type="journal article" date="2010" name="Science">
        <title>Signatures of adaptation to obligate biotrophy in the Hyaloperonospora arabidopsidis genome.</title>
        <authorList>
            <person name="Baxter L."/>
            <person name="Tripathy S."/>
            <person name="Ishaque N."/>
            <person name="Boot N."/>
            <person name="Cabral A."/>
            <person name="Kemen E."/>
            <person name="Thines M."/>
            <person name="Ah-Fong A."/>
            <person name="Anderson R."/>
            <person name="Badejoko W."/>
            <person name="Bittner-Eddy P."/>
            <person name="Boore J.L."/>
            <person name="Chibucos M.C."/>
            <person name="Coates M."/>
            <person name="Dehal P."/>
            <person name="Delehaunty K."/>
            <person name="Dong S."/>
            <person name="Downton P."/>
            <person name="Dumas B."/>
            <person name="Fabro G."/>
            <person name="Fronick C."/>
            <person name="Fuerstenberg S.I."/>
            <person name="Fulton L."/>
            <person name="Gaulin E."/>
            <person name="Govers F."/>
            <person name="Hughes L."/>
            <person name="Humphray S."/>
            <person name="Jiang R.H."/>
            <person name="Judelson H."/>
            <person name="Kamoun S."/>
            <person name="Kyung K."/>
            <person name="Meijer H."/>
            <person name="Minx P."/>
            <person name="Morris P."/>
            <person name="Nelson J."/>
            <person name="Phuntumart V."/>
            <person name="Qutob D."/>
            <person name="Rehmany A."/>
            <person name="Rougon-Cardoso A."/>
            <person name="Ryden P."/>
            <person name="Torto-Alalibo T."/>
            <person name="Studholme D."/>
            <person name="Wang Y."/>
            <person name="Win J."/>
            <person name="Wood J."/>
            <person name="Clifton S.W."/>
            <person name="Rogers J."/>
            <person name="Van den Ackerveken G."/>
            <person name="Jones J.D."/>
            <person name="McDowell J.M."/>
            <person name="Beynon J."/>
            <person name="Tyler B.M."/>
        </authorList>
    </citation>
    <scope>NUCLEOTIDE SEQUENCE [LARGE SCALE GENOMIC DNA]</scope>
    <source>
        <strain evidence="2">Emoy2</strain>
    </source>
</reference>
<evidence type="ECO:0000313" key="2">
    <source>
        <dbReference type="Proteomes" id="UP000011713"/>
    </source>
</evidence>